<dbReference type="Proteomes" id="UP001335648">
    <property type="component" value="Unassembled WGS sequence"/>
</dbReference>
<gene>
    <name evidence="1" type="ORF">CesoFtcFv8_018328</name>
</gene>
<proteinExistence type="predicted"/>
<evidence type="ECO:0000313" key="1">
    <source>
        <dbReference type="EMBL" id="KAK5884515.1"/>
    </source>
</evidence>
<name>A0AAN8BGE6_9TELE</name>
<keyword evidence="2" id="KW-1185">Reference proteome</keyword>
<dbReference type="EMBL" id="JAULUE010002060">
    <property type="protein sequence ID" value="KAK5884515.1"/>
    <property type="molecule type" value="Genomic_DNA"/>
</dbReference>
<organism evidence="1 2">
    <name type="scientific">Champsocephalus esox</name>
    <name type="common">pike icefish</name>
    <dbReference type="NCBI Taxonomy" id="159716"/>
    <lineage>
        <taxon>Eukaryota</taxon>
        <taxon>Metazoa</taxon>
        <taxon>Chordata</taxon>
        <taxon>Craniata</taxon>
        <taxon>Vertebrata</taxon>
        <taxon>Euteleostomi</taxon>
        <taxon>Actinopterygii</taxon>
        <taxon>Neopterygii</taxon>
        <taxon>Teleostei</taxon>
        <taxon>Neoteleostei</taxon>
        <taxon>Acanthomorphata</taxon>
        <taxon>Eupercaria</taxon>
        <taxon>Perciformes</taxon>
        <taxon>Notothenioidei</taxon>
        <taxon>Channichthyidae</taxon>
        <taxon>Champsocephalus</taxon>
    </lineage>
</organism>
<evidence type="ECO:0000313" key="2">
    <source>
        <dbReference type="Proteomes" id="UP001335648"/>
    </source>
</evidence>
<dbReference type="AlphaFoldDB" id="A0AAN8BGE6"/>
<reference evidence="1 2" key="1">
    <citation type="journal article" date="2023" name="Mol. Biol. Evol.">
        <title>Genomics of Secondarily Temperate Adaptation in the Only Non-Antarctic Icefish.</title>
        <authorList>
            <person name="Rivera-Colon A.G."/>
            <person name="Rayamajhi N."/>
            <person name="Minhas B.F."/>
            <person name="Madrigal G."/>
            <person name="Bilyk K.T."/>
            <person name="Yoon V."/>
            <person name="Hune M."/>
            <person name="Gregory S."/>
            <person name="Cheng C.H.C."/>
            <person name="Catchen J.M."/>
        </authorList>
    </citation>
    <scope>NUCLEOTIDE SEQUENCE [LARGE SCALE GENOMIC DNA]</scope>
    <source>
        <strain evidence="1">JC2023a</strain>
    </source>
</reference>
<comment type="caution">
    <text evidence="1">The sequence shown here is derived from an EMBL/GenBank/DDBJ whole genome shotgun (WGS) entry which is preliminary data.</text>
</comment>
<protein>
    <submittedName>
        <fullName evidence="1">Uncharacterized protein</fullName>
    </submittedName>
</protein>
<accession>A0AAN8BGE6</accession>
<sequence length="80" mass="8980">MLRLQTGTQMDLMHRKWLAPISSTRSHPRYESGFIVLCHQASECLQPPREVGRCGGLTGGGECCLASCFRSRRRKVGLIF</sequence>